<keyword evidence="7 8" id="KW-0472">Membrane</keyword>
<dbReference type="Pfam" id="PF13520">
    <property type="entry name" value="AA_permease_2"/>
    <property type="match status" value="1"/>
</dbReference>
<dbReference type="GO" id="GO:0005886">
    <property type="term" value="C:plasma membrane"/>
    <property type="evidence" value="ECO:0000318"/>
    <property type="project" value="GO_Central"/>
</dbReference>
<feature type="domain" description="Cationic amino acid transporter C-terminal" evidence="9">
    <location>
        <begin position="505"/>
        <end position="553"/>
    </location>
</feature>
<comment type="subcellular location">
    <subcellularLocation>
        <location evidence="1">Membrane</location>
        <topology evidence="1">Multi-pass membrane protein</topology>
    </subcellularLocation>
</comment>
<feature type="transmembrane region" description="Helical" evidence="8">
    <location>
        <begin position="292"/>
        <end position="318"/>
    </location>
</feature>
<evidence type="ECO:0000256" key="4">
    <source>
        <dbReference type="ARBA" id="ARBA00022692"/>
    </source>
</evidence>
<dbReference type="PANTHER" id="PTHR43243:SF100">
    <property type="entry name" value="CATIONIC AMINO ACID TRANSPORTER C-TERMINAL DOMAIN-CONTAINING PROTEIN"/>
    <property type="match status" value="1"/>
</dbReference>
<dbReference type="FunFam" id="1.20.1740.10:FF:000035">
    <property type="entry name" value="Cationic amino acid transporter 5"/>
    <property type="match status" value="1"/>
</dbReference>
<feature type="transmembrane region" description="Helical" evidence="8">
    <location>
        <begin position="394"/>
        <end position="412"/>
    </location>
</feature>
<organism evidence="10 11">
    <name type="scientific">Zostera marina</name>
    <name type="common">Eelgrass</name>
    <dbReference type="NCBI Taxonomy" id="29655"/>
    <lineage>
        <taxon>Eukaryota</taxon>
        <taxon>Viridiplantae</taxon>
        <taxon>Streptophyta</taxon>
        <taxon>Embryophyta</taxon>
        <taxon>Tracheophyta</taxon>
        <taxon>Spermatophyta</taxon>
        <taxon>Magnoliopsida</taxon>
        <taxon>Liliopsida</taxon>
        <taxon>Zosteraceae</taxon>
        <taxon>Zostera</taxon>
    </lineage>
</organism>
<keyword evidence="3" id="KW-0813">Transport</keyword>
<keyword evidence="5" id="KW-0029">Amino-acid transport</keyword>
<feature type="transmembrane region" description="Helical" evidence="8">
    <location>
        <begin position="536"/>
        <end position="555"/>
    </location>
</feature>
<feature type="transmembrane region" description="Helical" evidence="8">
    <location>
        <begin position="338"/>
        <end position="361"/>
    </location>
</feature>
<sequence length="576" mass="62733">MSKFYIKCVLPHILYQMESFKSLANYRSAIAKTPQRLWTGIKSRSLDSHEINELTARSGSVMKKNLTWWDLICFGIGSVIGAGIFVLTGLQARNVAGPAIILSFVVSGISALLSVLCYTEFAIDIPVAGGSFAYLRVELGEFVAYIAAGNIILEYIISTAAVARAWTSYFATLFNYEPNNFRIHVDSLPEDLSYLDPIAVAIIAIICVLVVYSTKTSSTINIVASVIHVASIIFMIIAGLTKADLSNIANFAPFGVQGIFNSSAVLFFAYVGFDAVSTLAEETKNPAKDIPIGLVGAMTITIVVYCALSATLCLMQPYDTIDVNAPFSIAFQHAGMKWAKIIVALGALKGMTTVLMGSAVGQARYLTHMARTNLVPSFLAKVHPKYGTPMNASITMLGLGSVVALFTGIHILADLLSISALFIFMLVAVGLLVRRYYVTGQTSKLDRNKLVGSLVMIIASSVATSFCYAQEVQPAICYGVTLPFWFLSTLYMQVFVPKARTPKVWGVPFVPWLPSLSIFLNIFLLGSIDPKSFVRFSIWTGILLLYYCLVGVHVAHDHANKPQPEPMIERVPSEQV</sequence>
<dbReference type="PANTHER" id="PTHR43243">
    <property type="entry name" value="INNER MEMBRANE TRANSPORTER YGJI-RELATED"/>
    <property type="match status" value="1"/>
</dbReference>
<protein>
    <submittedName>
        <fullName evidence="10">Cationic amino acid transporter 1</fullName>
    </submittedName>
</protein>
<keyword evidence="11" id="KW-1185">Reference proteome</keyword>
<feature type="transmembrane region" description="Helical" evidence="8">
    <location>
        <begin position="194"/>
        <end position="212"/>
    </location>
</feature>
<dbReference type="OrthoDB" id="3900342at2759"/>
<dbReference type="GO" id="GO:0005313">
    <property type="term" value="F:L-glutamate transmembrane transporter activity"/>
    <property type="evidence" value="ECO:0000318"/>
    <property type="project" value="GO_Central"/>
</dbReference>
<gene>
    <name evidence="10" type="ORF">ZOSMA_330G00120</name>
</gene>
<feature type="transmembrane region" description="Helical" evidence="8">
    <location>
        <begin position="219"/>
        <end position="239"/>
    </location>
</feature>
<evidence type="ECO:0000259" key="9">
    <source>
        <dbReference type="Pfam" id="PF13906"/>
    </source>
</evidence>
<evidence type="ECO:0000256" key="8">
    <source>
        <dbReference type="SAM" id="Phobius"/>
    </source>
</evidence>
<feature type="transmembrane region" description="Helical" evidence="8">
    <location>
        <begin position="99"/>
        <end position="121"/>
    </location>
</feature>
<dbReference type="EMBL" id="LFYR01001055">
    <property type="protein sequence ID" value="KMZ65201.1"/>
    <property type="molecule type" value="Genomic_DNA"/>
</dbReference>
<evidence type="ECO:0000256" key="5">
    <source>
        <dbReference type="ARBA" id="ARBA00022970"/>
    </source>
</evidence>
<evidence type="ECO:0000256" key="6">
    <source>
        <dbReference type="ARBA" id="ARBA00022989"/>
    </source>
</evidence>
<dbReference type="STRING" id="29655.A0A0K9P867"/>
<dbReference type="GO" id="GO:0006865">
    <property type="term" value="P:amino acid transport"/>
    <property type="evidence" value="ECO:0000318"/>
    <property type="project" value="GO_Central"/>
</dbReference>
<reference evidence="11" key="1">
    <citation type="journal article" date="2016" name="Nature">
        <title>The genome of the seagrass Zostera marina reveals angiosperm adaptation to the sea.</title>
        <authorList>
            <person name="Olsen J.L."/>
            <person name="Rouze P."/>
            <person name="Verhelst B."/>
            <person name="Lin Y.-C."/>
            <person name="Bayer T."/>
            <person name="Collen J."/>
            <person name="Dattolo E."/>
            <person name="De Paoli E."/>
            <person name="Dittami S."/>
            <person name="Maumus F."/>
            <person name="Michel G."/>
            <person name="Kersting A."/>
            <person name="Lauritano C."/>
            <person name="Lohaus R."/>
            <person name="Toepel M."/>
            <person name="Tonon T."/>
            <person name="Vanneste K."/>
            <person name="Amirebrahimi M."/>
            <person name="Brakel J."/>
            <person name="Bostroem C."/>
            <person name="Chovatia M."/>
            <person name="Grimwood J."/>
            <person name="Jenkins J.W."/>
            <person name="Jueterbock A."/>
            <person name="Mraz A."/>
            <person name="Stam W.T."/>
            <person name="Tice H."/>
            <person name="Bornberg-Bauer E."/>
            <person name="Green P.J."/>
            <person name="Pearson G.A."/>
            <person name="Procaccini G."/>
            <person name="Duarte C.M."/>
            <person name="Schmutz J."/>
            <person name="Reusch T.B.H."/>
            <person name="Van de Peer Y."/>
        </authorList>
    </citation>
    <scope>NUCLEOTIDE SEQUENCE [LARGE SCALE GENOMIC DNA]</scope>
    <source>
        <strain evidence="11">cv. Finnish</strain>
    </source>
</reference>
<evidence type="ECO:0000256" key="3">
    <source>
        <dbReference type="ARBA" id="ARBA00022448"/>
    </source>
</evidence>
<comment type="caution">
    <text evidence="10">The sequence shown here is derived from an EMBL/GenBank/DDBJ whole genome shotgun (WGS) entry which is preliminary data.</text>
</comment>
<evidence type="ECO:0000313" key="11">
    <source>
        <dbReference type="Proteomes" id="UP000036987"/>
    </source>
</evidence>
<keyword evidence="6 8" id="KW-1133">Transmembrane helix</keyword>
<dbReference type="GO" id="GO:0015189">
    <property type="term" value="F:L-lysine transmembrane transporter activity"/>
    <property type="evidence" value="ECO:0000318"/>
    <property type="project" value="GO_Central"/>
</dbReference>
<feature type="transmembrane region" description="Helical" evidence="8">
    <location>
        <begin position="504"/>
        <end position="524"/>
    </location>
</feature>
<dbReference type="AlphaFoldDB" id="A0A0K9P867"/>
<dbReference type="Gene3D" id="1.20.1740.10">
    <property type="entry name" value="Amino acid/polyamine transporter I"/>
    <property type="match status" value="1"/>
</dbReference>
<comment type="similarity">
    <text evidence="2">Belongs to the amino acid-polyamine-organocation (APC) superfamily. Cationic amino acid transporter (CAT) (TC 2.A.3.3) family.</text>
</comment>
<dbReference type="InterPro" id="IPR029485">
    <property type="entry name" value="CAT_C"/>
</dbReference>
<evidence type="ECO:0000256" key="1">
    <source>
        <dbReference type="ARBA" id="ARBA00004141"/>
    </source>
</evidence>
<feature type="transmembrane region" description="Helical" evidence="8">
    <location>
        <begin position="450"/>
        <end position="469"/>
    </location>
</feature>
<accession>A0A0K9P867</accession>
<feature type="transmembrane region" description="Helical" evidence="8">
    <location>
        <begin position="475"/>
        <end position="492"/>
    </location>
</feature>
<evidence type="ECO:0000256" key="2">
    <source>
        <dbReference type="ARBA" id="ARBA00008572"/>
    </source>
</evidence>
<dbReference type="Proteomes" id="UP000036987">
    <property type="component" value="Unassembled WGS sequence"/>
</dbReference>
<evidence type="ECO:0000256" key="7">
    <source>
        <dbReference type="ARBA" id="ARBA00023136"/>
    </source>
</evidence>
<evidence type="ECO:0000313" key="10">
    <source>
        <dbReference type="EMBL" id="KMZ65201.1"/>
    </source>
</evidence>
<feature type="transmembrane region" description="Helical" evidence="8">
    <location>
        <begin position="418"/>
        <end position="438"/>
    </location>
</feature>
<dbReference type="InterPro" id="IPR002293">
    <property type="entry name" value="AA/rel_permease1"/>
</dbReference>
<keyword evidence="4 8" id="KW-0812">Transmembrane</keyword>
<name>A0A0K9P867_ZOSMR</name>
<feature type="transmembrane region" description="Helical" evidence="8">
    <location>
        <begin position="66"/>
        <end position="87"/>
    </location>
</feature>
<feature type="transmembrane region" description="Helical" evidence="8">
    <location>
        <begin position="142"/>
        <end position="166"/>
    </location>
</feature>
<dbReference type="Pfam" id="PF13906">
    <property type="entry name" value="AA_permease_C"/>
    <property type="match status" value="1"/>
</dbReference>
<feature type="transmembrane region" description="Helical" evidence="8">
    <location>
        <begin position="259"/>
        <end position="280"/>
    </location>
</feature>
<proteinExistence type="inferred from homology"/>
<dbReference type="OMA" id="SESGCTH"/>